<evidence type="ECO:0000313" key="4">
    <source>
        <dbReference type="Proteomes" id="UP000467840"/>
    </source>
</evidence>
<keyword evidence="4" id="KW-1185">Reference proteome</keyword>
<dbReference type="CDD" id="cd03784">
    <property type="entry name" value="GT1_Gtf-like"/>
    <property type="match status" value="1"/>
</dbReference>
<dbReference type="EMBL" id="JAAGAX010000016">
    <property type="protein sequence ID" value="KAF2289890.1"/>
    <property type="molecule type" value="Genomic_DNA"/>
</dbReference>
<organism evidence="3 4">
    <name type="scientific">Hevea brasiliensis</name>
    <name type="common">Para rubber tree</name>
    <name type="synonym">Siphonia brasiliensis</name>
    <dbReference type="NCBI Taxonomy" id="3981"/>
    <lineage>
        <taxon>Eukaryota</taxon>
        <taxon>Viridiplantae</taxon>
        <taxon>Streptophyta</taxon>
        <taxon>Embryophyta</taxon>
        <taxon>Tracheophyta</taxon>
        <taxon>Spermatophyta</taxon>
        <taxon>Magnoliopsida</taxon>
        <taxon>eudicotyledons</taxon>
        <taxon>Gunneridae</taxon>
        <taxon>Pentapetalae</taxon>
        <taxon>rosids</taxon>
        <taxon>fabids</taxon>
        <taxon>Malpighiales</taxon>
        <taxon>Euphorbiaceae</taxon>
        <taxon>Crotonoideae</taxon>
        <taxon>Micrandreae</taxon>
        <taxon>Hevea</taxon>
    </lineage>
</organism>
<dbReference type="PANTHER" id="PTHR11926">
    <property type="entry name" value="GLUCOSYL/GLUCURONOSYL TRANSFERASES"/>
    <property type="match status" value="1"/>
</dbReference>
<keyword evidence="2" id="KW-0808">Transferase</keyword>
<dbReference type="PANTHER" id="PTHR11926:SF774">
    <property type="entry name" value="UDP-GLYCOSYLTRANSFERASE 85A1-RELATED"/>
    <property type="match status" value="1"/>
</dbReference>
<gene>
    <name evidence="3" type="ORF">GH714_039034</name>
</gene>
<dbReference type="FunFam" id="3.40.50.2000:FF:000060">
    <property type="entry name" value="Glycosyltransferase"/>
    <property type="match status" value="1"/>
</dbReference>
<dbReference type="Proteomes" id="UP000467840">
    <property type="component" value="Chromosome 8"/>
</dbReference>
<dbReference type="InterPro" id="IPR002213">
    <property type="entry name" value="UDP_glucos_trans"/>
</dbReference>
<dbReference type="Pfam" id="PF00201">
    <property type="entry name" value="UDPGT"/>
    <property type="match status" value="1"/>
</dbReference>
<dbReference type="Gene3D" id="3.40.50.2000">
    <property type="entry name" value="Glycogen Phosphorylase B"/>
    <property type="match status" value="3"/>
</dbReference>
<dbReference type="AlphaFoldDB" id="A0A6A6KLQ6"/>
<name>A0A6A6KLQ6_HEVBR</name>
<protein>
    <recommendedName>
        <fullName evidence="5">Anthocyanidin 3-O-glucosyltransferase</fullName>
    </recommendedName>
</protein>
<evidence type="ECO:0000256" key="2">
    <source>
        <dbReference type="ARBA" id="ARBA00022679"/>
    </source>
</evidence>
<dbReference type="GO" id="GO:0080043">
    <property type="term" value="F:quercetin 3-O-glucosyltransferase activity"/>
    <property type="evidence" value="ECO:0007669"/>
    <property type="project" value="TreeGrafter"/>
</dbReference>
<evidence type="ECO:0000256" key="1">
    <source>
        <dbReference type="ARBA" id="ARBA00009995"/>
    </source>
</evidence>
<dbReference type="GO" id="GO:0080044">
    <property type="term" value="F:quercetin 7-O-glucosyltransferase activity"/>
    <property type="evidence" value="ECO:0007669"/>
    <property type="project" value="TreeGrafter"/>
</dbReference>
<evidence type="ECO:0000313" key="3">
    <source>
        <dbReference type="EMBL" id="KAF2289890.1"/>
    </source>
</evidence>
<comment type="similarity">
    <text evidence="1">Belongs to the UDP-glycosyltransferase family.</text>
</comment>
<evidence type="ECO:0008006" key="5">
    <source>
        <dbReference type="Google" id="ProtNLM"/>
    </source>
</evidence>
<reference evidence="3 4" key="1">
    <citation type="journal article" date="2020" name="Mol. Plant">
        <title>The Chromosome-Based Rubber Tree Genome Provides New Insights into Spurge Genome Evolution and Rubber Biosynthesis.</title>
        <authorList>
            <person name="Liu J."/>
            <person name="Shi C."/>
            <person name="Shi C.C."/>
            <person name="Li W."/>
            <person name="Zhang Q.J."/>
            <person name="Zhang Y."/>
            <person name="Li K."/>
            <person name="Lu H.F."/>
            <person name="Shi C."/>
            <person name="Zhu S.T."/>
            <person name="Xiao Z.Y."/>
            <person name="Nan H."/>
            <person name="Yue Y."/>
            <person name="Zhu X.G."/>
            <person name="Wu Y."/>
            <person name="Hong X.N."/>
            <person name="Fan G.Y."/>
            <person name="Tong Y."/>
            <person name="Zhang D."/>
            <person name="Mao C.L."/>
            <person name="Liu Y.L."/>
            <person name="Hao S.J."/>
            <person name="Liu W.Q."/>
            <person name="Lv M.Q."/>
            <person name="Zhang H.B."/>
            <person name="Liu Y."/>
            <person name="Hu-Tang G.R."/>
            <person name="Wang J.P."/>
            <person name="Wang J.H."/>
            <person name="Sun Y.H."/>
            <person name="Ni S.B."/>
            <person name="Chen W.B."/>
            <person name="Zhang X.C."/>
            <person name="Jiao Y.N."/>
            <person name="Eichler E.E."/>
            <person name="Li G.H."/>
            <person name="Liu X."/>
            <person name="Gao L.Z."/>
        </authorList>
    </citation>
    <scope>NUCLEOTIDE SEQUENCE [LARGE SCALE GENOMIC DNA]</scope>
    <source>
        <strain evidence="4">cv. GT1</strain>
        <tissue evidence="3">Leaf</tissue>
    </source>
</reference>
<dbReference type="SUPFAM" id="SSF53756">
    <property type="entry name" value="UDP-Glycosyltransferase/glycogen phosphorylase"/>
    <property type="match status" value="1"/>
</dbReference>
<sequence length="306" mass="34708">MESLIHVFPAYVDDFVGKLALKKPQVTCLIADTFFVWPSKIPNKYNLVNVSFWTEPALVLTIHYHLDLLNINGHYGRHDNREDAIDYIPGVGSIEPKDLRSYLQAPTTVKELEPKTISALQEKQPFHPIASTFLLNGFQKATAANSLWSYSDCIQWLQTKPHGSVLYVSFGSLAFCSREDLAEVAHGLLLSKVSFIWVLRPGILDSDDTDFLPVGFEEEMKDRGFVVPWCCQISVISHPTVGGFLTDCGWNSILETIWFNVPMLCYPPFTDQITNRKLVVDDWKIGLNLCDRKPIRRDESQKISTV</sequence>
<accession>A0A6A6KLQ6</accession>
<proteinExistence type="inferred from homology"/>
<comment type="caution">
    <text evidence="3">The sequence shown here is derived from an EMBL/GenBank/DDBJ whole genome shotgun (WGS) entry which is preliminary data.</text>
</comment>